<keyword evidence="1 3" id="KW-0863">Zinc-finger</keyword>
<accession>A0AAV5VRG2</accession>
<evidence type="ECO:0000256" key="4">
    <source>
        <dbReference type="SAM" id="MobiDB-lite"/>
    </source>
</evidence>
<dbReference type="InterPro" id="IPR001841">
    <property type="entry name" value="Znf_RING"/>
</dbReference>
<dbReference type="Gene3D" id="3.30.40.10">
    <property type="entry name" value="Zinc/RING finger domain, C3HC4 (zinc finger)"/>
    <property type="match status" value="1"/>
</dbReference>
<proteinExistence type="predicted"/>
<dbReference type="EMBL" id="BTSY01000004">
    <property type="protein sequence ID" value="GMT21287.1"/>
    <property type="molecule type" value="Genomic_DNA"/>
</dbReference>
<protein>
    <recommendedName>
        <fullName evidence="5">RING-type domain-containing protein</fullName>
    </recommendedName>
</protein>
<feature type="domain" description="RING-type" evidence="5">
    <location>
        <begin position="34"/>
        <end position="89"/>
    </location>
</feature>
<evidence type="ECO:0000256" key="1">
    <source>
        <dbReference type="ARBA" id="ARBA00022771"/>
    </source>
</evidence>
<feature type="region of interest" description="Disordered" evidence="4">
    <location>
        <begin position="448"/>
        <end position="485"/>
    </location>
</feature>
<dbReference type="InterPro" id="IPR013083">
    <property type="entry name" value="Znf_RING/FYVE/PHD"/>
</dbReference>
<dbReference type="PROSITE" id="PS50089">
    <property type="entry name" value="ZF_RING_2"/>
    <property type="match status" value="1"/>
</dbReference>
<keyword evidence="1 3" id="KW-0479">Metal-binding</keyword>
<dbReference type="SUPFAM" id="SSF57850">
    <property type="entry name" value="RING/U-box"/>
    <property type="match status" value="1"/>
</dbReference>
<organism evidence="6 7">
    <name type="scientific">Pristionchus fissidentatus</name>
    <dbReference type="NCBI Taxonomy" id="1538716"/>
    <lineage>
        <taxon>Eukaryota</taxon>
        <taxon>Metazoa</taxon>
        <taxon>Ecdysozoa</taxon>
        <taxon>Nematoda</taxon>
        <taxon>Chromadorea</taxon>
        <taxon>Rhabditida</taxon>
        <taxon>Rhabditina</taxon>
        <taxon>Diplogasteromorpha</taxon>
        <taxon>Diplogasteroidea</taxon>
        <taxon>Neodiplogasteridae</taxon>
        <taxon>Pristionchus</taxon>
    </lineage>
</organism>
<keyword evidence="7" id="KW-1185">Reference proteome</keyword>
<comment type="caution">
    <text evidence="6">The sequence shown here is derived from an EMBL/GenBank/DDBJ whole genome shotgun (WGS) entry which is preliminary data.</text>
</comment>
<feature type="non-terminal residue" evidence="6">
    <location>
        <position position="1"/>
    </location>
</feature>
<gene>
    <name evidence="6" type="ORF">PFISCL1PPCAC_12584</name>
</gene>
<evidence type="ECO:0000313" key="6">
    <source>
        <dbReference type="EMBL" id="GMT21287.1"/>
    </source>
</evidence>
<dbReference type="GO" id="GO:0008270">
    <property type="term" value="F:zinc ion binding"/>
    <property type="evidence" value="ECO:0007669"/>
    <property type="project" value="UniProtKB-KW"/>
</dbReference>
<name>A0AAV5VRG2_9BILA</name>
<evidence type="ECO:0000256" key="2">
    <source>
        <dbReference type="ARBA" id="ARBA00022833"/>
    </source>
</evidence>
<dbReference type="Proteomes" id="UP001432322">
    <property type="component" value="Unassembled WGS sequence"/>
</dbReference>
<evidence type="ECO:0000256" key="3">
    <source>
        <dbReference type="PROSITE-ProRule" id="PRU00175"/>
    </source>
</evidence>
<sequence>EMGEDCRRFVSFIRDLSAAMDLAAVEPDMTDSKCGICFEEMTATGDNTPRIVICCGQTFCSQCELGVINRAAETKNESVKMEATCPYCRKPLSTKSDVKFIKELREQEKRDDADRATEIEGIKCSACERLTHTPHARFVCLTCRMRTGEKLLTGKEKGRKEVKEFTMCPLCIYRHSEFHRKRKNEKCELRPLSQLIGYTSLQVQRASDLLLEKIKNQGYVPQSLSVLYSLWRDVAGGDRFDTSTINLLIEVLHECKKFLRERLQRLPDCELKEVAQRDFVFFFESLVADLEKWCSGAKQSDKDLMKDAEWAAAVSQLLYTMVGWIDAIIPTIMDECWESLEEIVLKLVPDIVRRLPVDHTIREVTIDRLYQTCCFIDRSWDDLAFGRLIKREMLCIRIASNPAITTSLLELNNRYEAECKRHRAKMLLRELQGMKDDEAEFWKDLEREEKEGKREPMGEEEKNGIKEQLKRAREEWVRKKRDEMV</sequence>
<evidence type="ECO:0000259" key="5">
    <source>
        <dbReference type="PROSITE" id="PS50089"/>
    </source>
</evidence>
<evidence type="ECO:0000313" key="7">
    <source>
        <dbReference type="Proteomes" id="UP001432322"/>
    </source>
</evidence>
<reference evidence="6" key="1">
    <citation type="submission" date="2023-10" db="EMBL/GenBank/DDBJ databases">
        <title>Genome assembly of Pristionchus species.</title>
        <authorList>
            <person name="Yoshida K."/>
            <person name="Sommer R.J."/>
        </authorList>
    </citation>
    <scope>NUCLEOTIDE SEQUENCE</scope>
    <source>
        <strain evidence="6">RS5133</strain>
    </source>
</reference>
<keyword evidence="2" id="KW-0862">Zinc</keyword>
<dbReference type="AlphaFoldDB" id="A0AAV5VRG2"/>